<evidence type="ECO:0000256" key="4">
    <source>
        <dbReference type="ARBA" id="ARBA00023014"/>
    </source>
</evidence>
<organism evidence="6 7">
    <name type="scientific">Turicimonas muris</name>
    <dbReference type="NCBI Taxonomy" id="1796652"/>
    <lineage>
        <taxon>Bacteria</taxon>
        <taxon>Pseudomonadati</taxon>
        <taxon>Pseudomonadota</taxon>
        <taxon>Betaproteobacteria</taxon>
        <taxon>Burkholderiales</taxon>
        <taxon>Sutterellaceae</taxon>
        <taxon>Turicimonas</taxon>
    </lineage>
</organism>
<dbReference type="PANTHER" id="PTHR24960">
    <property type="entry name" value="PHOTOSYSTEM I IRON-SULFUR CENTER-RELATED"/>
    <property type="match status" value="1"/>
</dbReference>
<dbReference type="RefSeq" id="WP_066595117.1">
    <property type="nucleotide sequence ID" value="NZ_CAJTBZ010000002.1"/>
</dbReference>
<evidence type="ECO:0000259" key="5">
    <source>
        <dbReference type="PROSITE" id="PS51379"/>
    </source>
</evidence>
<dbReference type="Proteomes" id="UP000214610">
    <property type="component" value="Unassembled WGS sequence"/>
</dbReference>
<dbReference type="GO" id="GO:0051539">
    <property type="term" value="F:4 iron, 4 sulfur cluster binding"/>
    <property type="evidence" value="ECO:0007669"/>
    <property type="project" value="UniProtKB-KW"/>
</dbReference>
<gene>
    <name evidence="6" type="ORF">ADH67_07745</name>
</gene>
<evidence type="ECO:0000256" key="2">
    <source>
        <dbReference type="ARBA" id="ARBA00022723"/>
    </source>
</evidence>
<dbReference type="AlphaFoldDB" id="A0A227KIB1"/>
<accession>A0A227KIB1</accession>
<dbReference type="Gene3D" id="3.30.70.20">
    <property type="match status" value="1"/>
</dbReference>
<feature type="domain" description="4Fe-4S ferredoxin-type" evidence="5">
    <location>
        <begin position="203"/>
        <end position="227"/>
    </location>
</feature>
<evidence type="ECO:0000256" key="3">
    <source>
        <dbReference type="ARBA" id="ARBA00023004"/>
    </source>
</evidence>
<dbReference type="EMBL" id="NHMP01000004">
    <property type="protein sequence ID" value="OXE47668.1"/>
    <property type="molecule type" value="Genomic_DNA"/>
</dbReference>
<protein>
    <recommendedName>
        <fullName evidence="5">4Fe-4S ferredoxin-type domain-containing protein</fullName>
    </recommendedName>
</protein>
<dbReference type="SUPFAM" id="SSF52218">
    <property type="entry name" value="Flavoproteins"/>
    <property type="match status" value="1"/>
</dbReference>
<dbReference type="PANTHER" id="PTHR24960:SF80">
    <property type="entry name" value="FERREDOXIN"/>
    <property type="match status" value="1"/>
</dbReference>
<proteinExistence type="predicted"/>
<reference evidence="7" key="1">
    <citation type="submission" date="2017-05" db="EMBL/GenBank/DDBJ databases">
        <title>Improved OligoMM genomes.</title>
        <authorList>
            <person name="Garzetti D."/>
        </authorList>
    </citation>
    <scope>NUCLEOTIDE SEQUENCE [LARGE SCALE GENOMIC DNA]</scope>
    <source>
        <strain evidence="7">YL45</strain>
    </source>
</reference>
<keyword evidence="7" id="KW-1185">Reference proteome</keyword>
<feature type="domain" description="4Fe-4S ferredoxin-type" evidence="5">
    <location>
        <begin position="170"/>
        <end position="199"/>
    </location>
</feature>
<dbReference type="InterPro" id="IPR050157">
    <property type="entry name" value="PSI_iron-sulfur_center"/>
</dbReference>
<dbReference type="GeneID" id="78363717"/>
<name>A0A227KIB1_9BURK</name>
<dbReference type="Pfam" id="PF13187">
    <property type="entry name" value="Fer4_9"/>
    <property type="match status" value="1"/>
</dbReference>
<keyword evidence="3" id="KW-0408">Iron</keyword>
<keyword evidence="2" id="KW-0479">Metal-binding</keyword>
<dbReference type="InterPro" id="IPR029039">
    <property type="entry name" value="Flavoprotein-like_sf"/>
</dbReference>
<keyword evidence="4" id="KW-0411">Iron-sulfur</keyword>
<dbReference type="Gene3D" id="3.40.50.360">
    <property type="match status" value="1"/>
</dbReference>
<comment type="caution">
    <text evidence="6">The sequence shown here is derived from an EMBL/GenBank/DDBJ whole genome shotgun (WGS) entry which is preliminary data.</text>
</comment>
<dbReference type="SUPFAM" id="SSF54862">
    <property type="entry name" value="4Fe-4S ferredoxins"/>
    <property type="match status" value="1"/>
</dbReference>
<keyword evidence="1" id="KW-0004">4Fe-4S</keyword>
<dbReference type="InterPro" id="IPR017900">
    <property type="entry name" value="4Fe4S_Fe_S_CS"/>
</dbReference>
<dbReference type="InterPro" id="IPR017896">
    <property type="entry name" value="4Fe4S_Fe-S-bd"/>
</dbReference>
<evidence type="ECO:0000313" key="7">
    <source>
        <dbReference type="Proteomes" id="UP000214610"/>
    </source>
</evidence>
<dbReference type="PROSITE" id="PS00198">
    <property type="entry name" value="4FE4S_FER_1"/>
    <property type="match status" value="2"/>
</dbReference>
<evidence type="ECO:0000313" key="6">
    <source>
        <dbReference type="EMBL" id="OXE47668.1"/>
    </source>
</evidence>
<dbReference type="GO" id="GO:0046872">
    <property type="term" value="F:metal ion binding"/>
    <property type="evidence" value="ECO:0007669"/>
    <property type="project" value="UniProtKB-KW"/>
</dbReference>
<sequence>MLYCLYYSPCGSTQEYAVKVAETLGPNPIYVDLTRSDGRLDFQREDIVIFAAPVYGGRLPVPLVEKLERMRGDQSHVITMVVYGNRAYDDALLELNSILVGDGFEVFASAAFVARHVFHPEVAADRPDKQDFQEAEAFANRAKYKYDEMDYSEPKVPGSKPYREFAGMPVAPIADPASCFKCGTCATNCPVGAISKEDPTQTDALKCIDCMRCVQNCPSQGRVLPQKVQEMLLAKLSPLAGVRKANEFFY</sequence>
<dbReference type="PROSITE" id="PS51379">
    <property type="entry name" value="4FE4S_FER_2"/>
    <property type="match status" value="2"/>
</dbReference>
<evidence type="ECO:0000256" key="1">
    <source>
        <dbReference type="ARBA" id="ARBA00022485"/>
    </source>
</evidence>